<comment type="catalytic activity">
    <reaction evidence="12">
        <text>2-methylpropanoyl-CoA + malonyl-[ACP] + H(+) = 4-methyl-3-oxopentanoyl-[ACP] + CO2 + CoA</text>
        <dbReference type="Rhea" id="RHEA:42268"/>
        <dbReference type="Rhea" id="RHEA-COMP:9623"/>
        <dbReference type="Rhea" id="RHEA-COMP:9940"/>
        <dbReference type="ChEBI" id="CHEBI:15378"/>
        <dbReference type="ChEBI" id="CHEBI:16526"/>
        <dbReference type="ChEBI" id="CHEBI:57287"/>
        <dbReference type="ChEBI" id="CHEBI:57338"/>
        <dbReference type="ChEBI" id="CHEBI:78449"/>
        <dbReference type="ChEBI" id="CHEBI:78820"/>
        <dbReference type="EC" id="2.3.1.300"/>
    </reaction>
    <physiologicalReaction direction="left-to-right" evidence="12">
        <dbReference type="Rhea" id="RHEA:42269"/>
    </physiologicalReaction>
</comment>
<dbReference type="NCBIfam" id="TIGR00747">
    <property type="entry name" value="fabH"/>
    <property type="match status" value="1"/>
</dbReference>
<dbReference type="InterPro" id="IPR004655">
    <property type="entry name" value="FabH"/>
</dbReference>
<dbReference type="RefSeq" id="WP_113658470.1">
    <property type="nucleotide sequence ID" value="NZ_KZ845665.1"/>
</dbReference>
<evidence type="ECO:0000256" key="12">
    <source>
        <dbReference type="ARBA" id="ARBA00052467"/>
    </source>
</evidence>
<comment type="subcellular location">
    <subcellularLocation>
        <location evidence="14">Cytoplasm</location>
    </subcellularLocation>
</comment>
<keyword evidence="3 14" id="KW-0963">Cytoplasm</keyword>
<organism evidence="17 18">
    <name type="scientific">Thermoflavimicrobium daqui</name>
    <dbReference type="NCBI Taxonomy" id="2137476"/>
    <lineage>
        <taxon>Bacteria</taxon>
        <taxon>Bacillati</taxon>
        <taxon>Bacillota</taxon>
        <taxon>Bacilli</taxon>
        <taxon>Bacillales</taxon>
        <taxon>Thermoactinomycetaceae</taxon>
        <taxon>Thermoflavimicrobium</taxon>
    </lineage>
</organism>
<evidence type="ECO:0000256" key="6">
    <source>
        <dbReference type="ARBA" id="ARBA00022832"/>
    </source>
</evidence>
<sequence>MIPSLARMTAIGTYVPKSTLTNYDFEKMIETSDAWIVQRTGIRERRVAAKDEYTSDLCIAAIKNLLERYPVSIEDVDFIIVSTTTPDFPFPSVACQIQKAFGIQSTGAIDISAACAGFVYGLQLANALITSGMNRKILVLGSEVLSKVTDYSDRSTCILFGDGAGVALVEKCEEESSFLYATSGTDGKGGIHLYRTGLSSQIDTTTLSGNTKIVQNGREVFKFAVNTLTREVPKIIHQAGFSLEQLDWFVPHSANQRIIDAVCDRINFPKEKTLFSGEYFGNTSSASIPLALQLGMDAGKLKKGDLILLSGFGGGLTHAHLLMKWTV</sequence>
<evidence type="ECO:0000259" key="16">
    <source>
        <dbReference type="Pfam" id="PF08545"/>
    </source>
</evidence>
<dbReference type="GO" id="GO:0005737">
    <property type="term" value="C:cytoplasm"/>
    <property type="evidence" value="ECO:0007669"/>
    <property type="project" value="UniProtKB-SubCell"/>
</dbReference>
<dbReference type="InterPro" id="IPR016039">
    <property type="entry name" value="Thiolase-like"/>
</dbReference>
<keyword evidence="9 14" id="KW-0012">Acyltransferase</keyword>
<proteinExistence type="inferred from homology"/>
<evidence type="ECO:0000313" key="18">
    <source>
        <dbReference type="Proteomes" id="UP000251213"/>
    </source>
</evidence>
<dbReference type="Gene3D" id="3.40.47.10">
    <property type="match status" value="1"/>
</dbReference>
<dbReference type="CDD" id="cd00830">
    <property type="entry name" value="KAS_III"/>
    <property type="match status" value="1"/>
</dbReference>
<comment type="catalytic activity">
    <reaction evidence="13">
        <text>3-methylbutanoyl-CoA + malonyl-[ACP] + H(+) = 5-methyl-3-oxohexanoyl-[ACP] + CO2 + CoA</text>
        <dbReference type="Rhea" id="RHEA:42272"/>
        <dbReference type="Rhea" id="RHEA-COMP:9623"/>
        <dbReference type="Rhea" id="RHEA-COMP:9941"/>
        <dbReference type="ChEBI" id="CHEBI:15378"/>
        <dbReference type="ChEBI" id="CHEBI:16526"/>
        <dbReference type="ChEBI" id="CHEBI:57287"/>
        <dbReference type="ChEBI" id="CHEBI:57345"/>
        <dbReference type="ChEBI" id="CHEBI:78449"/>
        <dbReference type="ChEBI" id="CHEBI:78822"/>
        <dbReference type="EC" id="2.3.1.300"/>
    </reaction>
    <physiologicalReaction direction="left-to-right" evidence="13">
        <dbReference type="Rhea" id="RHEA:42273"/>
    </physiologicalReaction>
</comment>
<evidence type="ECO:0000256" key="11">
    <source>
        <dbReference type="ARBA" id="ARBA00052407"/>
    </source>
</evidence>
<comment type="catalytic activity">
    <reaction evidence="10">
        <text>malonyl-[ACP] + acetyl-CoA + H(+) = 3-oxobutanoyl-[ACP] + CO2 + CoA</text>
        <dbReference type="Rhea" id="RHEA:12080"/>
        <dbReference type="Rhea" id="RHEA-COMP:9623"/>
        <dbReference type="Rhea" id="RHEA-COMP:9625"/>
        <dbReference type="ChEBI" id="CHEBI:15378"/>
        <dbReference type="ChEBI" id="CHEBI:16526"/>
        <dbReference type="ChEBI" id="CHEBI:57287"/>
        <dbReference type="ChEBI" id="CHEBI:57288"/>
        <dbReference type="ChEBI" id="CHEBI:78449"/>
        <dbReference type="ChEBI" id="CHEBI:78450"/>
        <dbReference type="EC" id="2.3.1.180"/>
    </reaction>
    <physiologicalReaction direction="left-to-right" evidence="10">
        <dbReference type="Rhea" id="RHEA:12081"/>
    </physiologicalReaction>
</comment>
<dbReference type="EMBL" id="QJKK01000003">
    <property type="protein sequence ID" value="RAL25856.1"/>
    <property type="molecule type" value="Genomic_DNA"/>
</dbReference>
<evidence type="ECO:0000256" key="1">
    <source>
        <dbReference type="ARBA" id="ARBA00005194"/>
    </source>
</evidence>
<dbReference type="InterPro" id="IPR013747">
    <property type="entry name" value="ACP_syn_III_C"/>
</dbReference>
<keyword evidence="4 14" id="KW-0444">Lipid biosynthesis</keyword>
<feature type="active site" evidence="14">
    <location>
        <position position="252"/>
    </location>
</feature>
<dbReference type="Pfam" id="PF08541">
    <property type="entry name" value="ACP_syn_III_C"/>
    <property type="match status" value="1"/>
</dbReference>
<reference evidence="17 18" key="1">
    <citation type="submission" date="2018-06" db="EMBL/GenBank/DDBJ databases">
        <title>Thermoflavimicrobium daqus sp. nov., a thermophilic microbe isolated from Moutai-flavour Daqu.</title>
        <authorList>
            <person name="Wang X."/>
            <person name="Zhou H."/>
        </authorList>
    </citation>
    <scope>NUCLEOTIDE SEQUENCE [LARGE SCALE GENOMIC DNA]</scope>
    <source>
        <strain evidence="17 18">FBKL4.011</strain>
    </source>
</reference>
<keyword evidence="7 14" id="KW-0443">Lipid metabolism</keyword>
<dbReference type="PANTHER" id="PTHR34069">
    <property type="entry name" value="3-OXOACYL-[ACYL-CARRIER-PROTEIN] SYNTHASE 3"/>
    <property type="match status" value="1"/>
</dbReference>
<evidence type="ECO:0000256" key="13">
    <source>
        <dbReference type="ARBA" id="ARBA00052985"/>
    </source>
</evidence>
<dbReference type="GO" id="GO:0004315">
    <property type="term" value="F:3-oxoacyl-[acyl-carrier-protein] synthase activity"/>
    <property type="evidence" value="ECO:0007669"/>
    <property type="project" value="InterPro"/>
</dbReference>
<reference evidence="17 18" key="2">
    <citation type="submission" date="2018-06" db="EMBL/GenBank/DDBJ databases">
        <authorList>
            <person name="Zhirakovskaya E."/>
        </authorList>
    </citation>
    <scope>NUCLEOTIDE SEQUENCE [LARGE SCALE GENOMIC DNA]</scope>
    <source>
        <strain evidence="17 18">FBKL4.011</strain>
    </source>
</reference>
<evidence type="ECO:0000256" key="9">
    <source>
        <dbReference type="ARBA" id="ARBA00023315"/>
    </source>
</evidence>
<dbReference type="EC" id="2.3.1.180" evidence="14"/>
<protein>
    <recommendedName>
        <fullName evidence="14">Beta-ketoacyl-[acyl-carrier-protein] synthase III</fullName>
        <shortName evidence="14">Beta-ketoacyl-ACP synthase III</shortName>
        <shortName evidence="14">KAS III</shortName>
        <ecNumber evidence="14">2.3.1.180</ecNumber>
    </recommendedName>
    <alternativeName>
        <fullName evidence="14">3-oxoacyl-[acyl-carrier-protein] synthase 3</fullName>
    </alternativeName>
    <alternativeName>
        <fullName evidence="14">3-oxoacyl-[acyl-carrier-protein] synthase III</fullName>
    </alternativeName>
</protein>
<feature type="domain" description="Beta-ketoacyl-[acyl-carrier-protein] synthase III C-terminal" evidence="15">
    <location>
        <begin position="237"/>
        <end position="325"/>
    </location>
</feature>
<comment type="similarity">
    <text evidence="2 14">Belongs to the thiolase-like superfamily. FabH family.</text>
</comment>
<comment type="catalytic activity">
    <reaction evidence="11">
        <text>(2S)-2-methylbutanoyl-CoA + malonyl-[ACP] + H(+) = (4S)-4-methyl-3-oxohexanoyl-[ACP] + CO2 + CoA</text>
        <dbReference type="Rhea" id="RHEA:42276"/>
        <dbReference type="Rhea" id="RHEA-COMP:9623"/>
        <dbReference type="Rhea" id="RHEA-COMP:17148"/>
        <dbReference type="ChEBI" id="CHEBI:15378"/>
        <dbReference type="ChEBI" id="CHEBI:16526"/>
        <dbReference type="ChEBI" id="CHEBI:57287"/>
        <dbReference type="ChEBI" id="CHEBI:78449"/>
        <dbReference type="ChEBI" id="CHEBI:88166"/>
        <dbReference type="ChEBI" id="CHEBI:167462"/>
        <dbReference type="EC" id="2.3.1.300"/>
    </reaction>
    <physiologicalReaction direction="left-to-right" evidence="11">
        <dbReference type="Rhea" id="RHEA:42277"/>
    </physiologicalReaction>
</comment>
<dbReference type="SUPFAM" id="SSF53901">
    <property type="entry name" value="Thiolase-like"/>
    <property type="match status" value="1"/>
</dbReference>
<comment type="caution">
    <text evidence="17">The sequence shown here is derived from an EMBL/GenBank/DDBJ whole genome shotgun (WGS) entry which is preliminary data.</text>
</comment>
<evidence type="ECO:0000256" key="4">
    <source>
        <dbReference type="ARBA" id="ARBA00022516"/>
    </source>
</evidence>
<evidence type="ECO:0000256" key="14">
    <source>
        <dbReference type="HAMAP-Rule" id="MF_01815"/>
    </source>
</evidence>
<dbReference type="InterPro" id="IPR013751">
    <property type="entry name" value="ACP_syn_III_N"/>
</dbReference>
<feature type="active site" evidence="14">
    <location>
        <position position="282"/>
    </location>
</feature>
<gene>
    <name evidence="14" type="primary">fabH</name>
    <name evidence="17" type="ORF">DL897_07205</name>
</gene>
<name>A0A364K6C6_9BACL</name>
<feature type="active site" evidence="14">
    <location>
        <position position="115"/>
    </location>
</feature>
<keyword evidence="6 14" id="KW-0276">Fatty acid metabolism</keyword>
<dbReference type="GO" id="GO:0033818">
    <property type="term" value="F:beta-ketoacyl-acyl-carrier-protein synthase III activity"/>
    <property type="evidence" value="ECO:0007669"/>
    <property type="project" value="UniProtKB-UniRule"/>
</dbReference>
<keyword evidence="14" id="KW-0511">Multifunctional enzyme</keyword>
<evidence type="ECO:0000256" key="8">
    <source>
        <dbReference type="ARBA" id="ARBA00023160"/>
    </source>
</evidence>
<evidence type="ECO:0000313" key="17">
    <source>
        <dbReference type="EMBL" id="RAL25856.1"/>
    </source>
</evidence>
<dbReference type="NCBIfam" id="NF006829">
    <property type="entry name" value="PRK09352.1"/>
    <property type="match status" value="1"/>
</dbReference>
<dbReference type="Pfam" id="PF08545">
    <property type="entry name" value="ACP_syn_III"/>
    <property type="match status" value="1"/>
</dbReference>
<dbReference type="PANTHER" id="PTHR34069:SF2">
    <property type="entry name" value="BETA-KETOACYL-[ACYL-CARRIER-PROTEIN] SYNTHASE III"/>
    <property type="match status" value="1"/>
</dbReference>
<keyword evidence="8 14" id="KW-0275">Fatty acid biosynthesis</keyword>
<comment type="domain">
    <text evidence="14">The last Arg residue of the ACP-binding site is essential for the weak association between ACP/AcpP and FabH.</text>
</comment>
<accession>A0A364K6C6</accession>
<feature type="region of interest" description="ACP-binding" evidence="14">
    <location>
        <begin position="253"/>
        <end position="257"/>
    </location>
</feature>
<keyword evidence="18" id="KW-1185">Reference proteome</keyword>
<evidence type="ECO:0000256" key="5">
    <source>
        <dbReference type="ARBA" id="ARBA00022679"/>
    </source>
</evidence>
<comment type="pathway">
    <text evidence="1 14">Lipid metabolism; fatty acid biosynthesis.</text>
</comment>
<dbReference type="OrthoDB" id="9815506at2"/>
<dbReference type="UniPathway" id="UPA00094"/>
<evidence type="ECO:0000256" key="3">
    <source>
        <dbReference type="ARBA" id="ARBA00022490"/>
    </source>
</evidence>
<dbReference type="AlphaFoldDB" id="A0A364K6C6"/>
<keyword evidence="5 14" id="KW-0808">Transferase</keyword>
<dbReference type="Proteomes" id="UP000251213">
    <property type="component" value="Unassembled WGS sequence"/>
</dbReference>
<dbReference type="GO" id="GO:0006633">
    <property type="term" value="P:fatty acid biosynthetic process"/>
    <property type="evidence" value="ECO:0007669"/>
    <property type="project" value="UniProtKB-UniRule"/>
</dbReference>
<comment type="subunit">
    <text evidence="14">Homodimer.</text>
</comment>
<dbReference type="HAMAP" id="MF_01815">
    <property type="entry name" value="FabH"/>
    <property type="match status" value="1"/>
</dbReference>
<evidence type="ECO:0000256" key="7">
    <source>
        <dbReference type="ARBA" id="ARBA00023098"/>
    </source>
</evidence>
<evidence type="ECO:0000256" key="2">
    <source>
        <dbReference type="ARBA" id="ARBA00008642"/>
    </source>
</evidence>
<comment type="function">
    <text evidence="14">Catalyzes the condensation reaction of fatty acid synthesis by the addition to an acyl acceptor of two carbons from malonyl-ACP. Catalyzes the first condensation reaction which initiates fatty acid synthesis and may therefore play a role in governing the total rate of fatty acid production. Possesses both acetoacetyl-ACP synthase and acetyl transacylase activities. Its substrate specificity determines the biosynthesis of branched-chain and/or straight-chain of fatty acids.</text>
</comment>
<dbReference type="GO" id="GO:0044550">
    <property type="term" value="P:secondary metabolite biosynthetic process"/>
    <property type="evidence" value="ECO:0007669"/>
    <property type="project" value="TreeGrafter"/>
</dbReference>
<feature type="domain" description="Beta-ketoacyl-[acyl-carrier-protein] synthase III N-terminal" evidence="16">
    <location>
        <begin position="109"/>
        <end position="187"/>
    </location>
</feature>
<evidence type="ECO:0000259" key="15">
    <source>
        <dbReference type="Pfam" id="PF08541"/>
    </source>
</evidence>
<evidence type="ECO:0000256" key="10">
    <source>
        <dbReference type="ARBA" id="ARBA00051096"/>
    </source>
</evidence>
<dbReference type="FunFam" id="3.40.47.10:FF:000004">
    <property type="entry name" value="3-oxoacyl-[acyl-carrier-protein] synthase 3"/>
    <property type="match status" value="1"/>
</dbReference>